<keyword evidence="2" id="KW-0863">Zinc-finger</keyword>
<evidence type="ECO:0000313" key="6">
    <source>
        <dbReference type="Proteomes" id="UP000663868"/>
    </source>
</evidence>
<dbReference type="InterPro" id="IPR013087">
    <property type="entry name" value="Znf_C2H2_type"/>
</dbReference>
<accession>A0A820N814</accession>
<dbReference type="PANTHER" id="PTHR44029">
    <property type="entry name" value="DNAJ HOMOLOG SUBFAMILY C MEMBER 21"/>
    <property type="match status" value="1"/>
</dbReference>
<gene>
    <name evidence="5" type="ORF">KXQ929_LOCUS50208</name>
</gene>
<keyword evidence="1" id="KW-0479">Metal-binding</keyword>
<dbReference type="AlphaFoldDB" id="A0A820N814"/>
<evidence type="ECO:0000256" key="2">
    <source>
        <dbReference type="ARBA" id="ARBA00022771"/>
    </source>
</evidence>
<dbReference type="SUPFAM" id="SSF57667">
    <property type="entry name" value="beta-beta-alpha zinc fingers"/>
    <property type="match status" value="1"/>
</dbReference>
<sequence length="125" mass="14845">ELAQYKESQWMSFEDFEKQLDDMENKVKGDFQDSDQDDTINENENDEEAIDDMNELYCVACNKSFKSDRAFLNHENSRKHKEFVQLMKAHIQQENEELLLNKDEQVDLTNDDYDQSVQLPINNQS</sequence>
<feature type="non-terminal residue" evidence="5">
    <location>
        <position position="1"/>
    </location>
</feature>
<dbReference type="PANTHER" id="PTHR44029:SF1">
    <property type="entry name" value="DNAJ HOMOLOG SUBFAMILY C MEMBER 21"/>
    <property type="match status" value="1"/>
</dbReference>
<evidence type="ECO:0000256" key="3">
    <source>
        <dbReference type="ARBA" id="ARBA00022833"/>
    </source>
</evidence>
<feature type="domain" description="C2H2-type" evidence="4">
    <location>
        <begin position="58"/>
        <end position="80"/>
    </location>
</feature>
<dbReference type="InterPro" id="IPR003604">
    <property type="entry name" value="Matrin/U1-like-C_Znf_C2H2"/>
</dbReference>
<proteinExistence type="predicted"/>
<feature type="non-terminal residue" evidence="5">
    <location>
        <position position="125"/>
    </location>
</feature>
<dbReference type="Gene3D" id="3.30.160.60">
    <property type="entry name" value="Classic Zinc Finger"/>
    <property type="match status" value="1"/>
</dbReference>
<dbReference type="EMBL" id="CAJOBB010022639">
    <property type="protein sequence ID" value="CAF4386447.1"/>
    <property type="molecule type" value="Genomic_DNA"/>
</dbReference>
<dbReference type="InterPro" id="IPR051964">
    <property type="entry name" value="Chaperone_stress_response"/>
</dbReference>
<dbReference type="Pfam" id="PF12171">
    <property type="entry name" value="zf-C2H2_jaz"/>
    <property type="match status" value="1"/>
</dbReference>
<evidence type="ECO:0000256" key="1">
    <source>
        <dbReference type="ARBA" id="ARBA00022723"/>
    </source>
</evidence>
<keyword evidence="3" id="KW-0862">Zinc</keyword>
<name>A0A820N814_9BILA</name>
<dbReference type="InterPro" id="IPR036236">
    <property type="entry name" value="Znf_C2H2_sf"/>
</dbReference>
<dbReference type="Proteomes" id="UP000663868">
    <property type="component" value="Unassembled WGS sequence"/>
</dbReference>
<dbReference type="SMART" id="SM00451">
    <property type="entry name" value="ZnF_U1"/>
    <property type="match status" value="1"/>
</dbReference>
<dbReference type="GO" id="GO:0003676">
    <property type="term" value="F:nucleic acid binding"/>
    <property type="evidence" value="ECO:0007669"/>
    <property type="project" value="InterPro"/>
</dbReference>
<evidence type="ECO:0000259" key="4">
    <source>
        <dbReference type="PROSITE" id="PS00028"/>
    </source>
</evidence>
<comment type="caution">
    <text evidence="5">The sequence shown here is derived from an EMBL/GenBank/DDBJ whole genome shotgun (WGS) entry which is preliminary data.</text>
</comment>
<dbReference type="GO" id="GO:0008270">
    <property type="term" value="F:zinc ion binding"/>
    <property type="evidence" value="ECO:0007669"/>
    <property type="project" value="UniProtKB-KW"/>
</dbReference>
<organism evidence="5 6">
    <name type="scientific">Adineta steineri</name>
    <dbReference type="NCBI Taxonomy" id="433720"/>
    <lineage>
        <taxon>Eukaryota</taxon>
        <taxon>Metazoa</taxon>
        <taxon>Spiralia</taxon>
        <taxon>Gnathifera</taxon>
        <taxon>Rotifera</taxon>
        <taxon>Eurotatoria</taxon>
        <taxon>Bdelloidea</taxon>
        <taxon>Adinetida</taxon>
        <taxon>Adinetidae</taxon>
        <taxon>Adineta</taxon>
    </lineage>
</organism>
<protein>
    <recommendedName>
        <fullName evidence="4">C2H2-type domain-containing protein</fullName>
    </recommendedName>
</protein>
<dbReference type="GO" id="GO:0005737">
    <property type="term" value="C:cytoplasm"/>
    <property type="evidence" value="ECO:0007669"/>
    <property type="project" value="TreeGrafter"/>
</dbReference>
<evidence type="ECO:0000313" key="5">
    <source>
        <dbReference type="EMBL" id="CAF4386447.1"/>
    </source>
</evidence>
<dbReference type="InterPro" id="IPR022755">
    <property type="entry name" value="Znf_C2H2_jaz"/>
</dbReference>
<dbReference type="PROSITE" id="PS00028">
    <property type="entry name" value="ZINC_FINGER_C2H2_1"/>
    <property type="match status" value="1"/>
</dbReference>
<reference evidence="5" key="1">
    <citation type="submission" date="2021-02" db="EMBL/GenBank/DDBJ databases">
        <authorList>
            <person name="Nowell W R."/>
        </authorList>
    </citation>
    <scope>NUCLEOTIDE SEQUENCE</scope>
</reference>